<dbReference type="SUPFAM" id="SSF54909">
    <property type="entry name" value="Dimeric alpha+beta barrel"/>
    <property type="match status" value="1"/>
</dbReference>
<sequence>MAFRVLLRMELVPGREAEFERAWLAGADVITGQPANLGQWLSRSEDEQGVYYIVSDWTDEARFREYELSDQHLEHRKKLHPYRVAGSMTTMTVLHSLAGAAR</sequence>
<evidence type="ECO:0000259" key="1">
    <source>
        <dbReference type="PROSITE" id="PS51725"/>
    </source>
</evidence>
<dbReference type="GO" id="GO:0004497">
    <property type="term" value="F:monooxygenase activity"/>
    <property type="evidence" value="ECO:0007669"/>
    <property type="project" value="UniProtKB-KW"/>
</dbReference>
<dbReference type="InterPro" id="IPR007138">
    <property type="entry name" value="ABM_dom"/>
</dbReference>
<dbReference type="RefSeq" id="WP_138689353.1">
    <property type="nucleotide sequence ID" value="NZ_JBHSAZ010000107.1"/>
</dbReference>
<name>A0A5S4GW93_9ACTN</name>
<reference evidence="2 3" key="1">
    <citation type="submission" date="2019-05" db="EMBL/GenBank/DDBJ databases">
        <title>Draft genome sequence of Nonomuraea zeae DSM 100528.</title>
        <authorList>
            <person name="Saricaoglu S."/>
            <person name="Isik K."/>
        </authorList>
    </citation>
    <scope>NUCLEOTIDE SEQUENCE [LARGE SCALE GENOMIC DNA]</scope>
    <source>
        <strain evidence="2 3">DSM 100528</strain>
    </source>
</reference>
<accession>A0A5S4GW93</accession>
<organism evidence="2 3">
    <name type="scientific">Nonomuraea zeae</name>
    <dbReference type="NCBI Taxonomy" id="1642303"/>
    <lineage>
        <taxon>Bacteria</taxon>
        <taxon>Bacillati</taxon>
        <taxon>Actinomycetota</taxon>
        <taxon>Actinomycetes</taxon>
        <taxon>Streptosporangiales</taxon>
        <taxon>Streptosporangiaceae</taxon>
        <taxon>Nonomuraea</taxon>
    </lineage>
</organism>
<dbReference type="InterPro" id="IPR011008">
    <property type="entry name" value="Dimeric_a/b-barrel"/>
</dbReference>
<feature type="domain" description="ABM" evidence="1">
    <location>
        <begin position="3"/>
        <end position="91"/>
    </location>
</feature>
<dbReference type="EMBL" id="VCKX01000022">
    <property type="protein sequence ID" value="TMR36724.1"/>
    <property type="molecule type" value="Genomic_DNA"/>
</dbReference>
<keyword evidence="3" id="KW-1185">Reference proteome</keyword>
<dbReference type="PROSITE" id="PS51725">
    <property type="entry name" value="ABM"/>
    <property type="match status" value="1"/>
</dbReference>
<evidence type="ECO:0000313" key="2">
    <source>
        <dbReference type="EMBL" id="TMR36724.1"/>
    </source>
</evidence>
<proteinExistence type="predicted"/>
<comment type="caution">
    <text evidence="2">The sequence shown here is derived from an EMBL/GenBank/DDBJ whole genome shotgun (WGS) entry which is preliminary data.</text>
</comment>
<dbReference type="AlphaFoldDB" id="A0A5S4GW93"/>
<dbReference type="Proteomes" id="UP000306628">
    <property type="component" value="Unassembled WGS sequence"/>
</dbReference>
<keyword evidence="2" id="KW-0560">Oxidoreductase</keyword>
<dbReference type="Pfam" id="PF03992">
    <property type="entry name" value="ABM"/>
    <property type="match status" value="1"/>
</dbReference>
<protein>
    <submittedName>
        <fullName evidence="2">Antibiotic biosynthesis monooxygenase</fullName>
    </submittedName>
</protein>
<evidence type="ECO:0000313" key="3">
    <source>
        <dbReference type="Proteomes" id="UP000306628"/>
    </source>
</evidence>
<dbReference type="OrthoDB" id="3536734at2"/>
<dbReference type="Gene3D" id="3.30.70.100">
    <property type="match status" value="1"/>
</dbReference>
<gene>
    <name evidence="2" type="ORF">ETD85_10015</name>
</gene>
<keyword evidence="2" id="KW-0503">Monooxygenase</keyword>